<dbReference type="Gene3D" id="2.60.120.260">
    <property type="entry name" value="Galactose-binding domain-like"/>
    <property type="match status" value="1"/>
</dbReference>
<evidence type="ECO:0000259" key="1">
    <source>
        <dbReference type="Pfam" id="PF13472"/>
    </source>
</evidence>
<organism evidence="2">
    <name type="scientific">bioreactor metagenome</name>
    <dbReference type="NCBI Taxonomy" id="1076179"/>
    <lineage>
        <taxon>unclassified sequences</taxon>
        <taxon>metagenomes</taxon>
        <taxon>ecological metagenomes</taxon>
    </lineage>
</organism>
<feature type="domain" description="SGNH hydrolase-type esterase" evidence="1">
    <location>
        <begin position="153"/>
        <end position="312"/>
    </location>
</feature>
<name>A0A644ZK08_9ZZZZ</name>
<dbReference type="InterPro" id="IPR036514">
    <property type="entry name" value="SGNH_hydro_sf"/>
</dbReference>
<comment type="caution">
    <text evidence="2">The sequence shown here is derived from an EMBL/GenBank/DDBJ whole genome shotgun (WGS) entry which is preliminary data.</text>
</comment>
<dbReference type="Gene3D" id="3.40.50.1110">
    <property type="entry name" value="SGNH hydrolase"/>
    <property type="match status" value="1"/>
</dbReference>
<evidence type="ECO:0000313" key="2">
    <source>
        <dbReference type="EMBL" id="MPM39013.1"/>
    </source>
</evidence>
<dbReference type="EMBL" id="VSSQ01008492">
    <property type="protein sequence ID" value="MPM39013.1"/>
    <property type="molecule type" value="Genomic_DNA"/>
</dbReference>
<reference evidence="2" key="1">
    <citation type="submission" date="2019-08" db="EMBL/GenBank/DDBJ databases">
        <authorList>
            <person name="Kucharzyk K."/>
            <person name="Murdoch R.W."/>
            <person name="Higgins S."/>
            <person name="Loffler F."/>
        </authorList>
    </citation>
    <scope>NUCLEOTIDE SEQUENCE</scope>
</reference>
<dbReference type="InterPro" id="IPR013830">
    <property type="entry name" value="SGNH_hydro"/>
</dbReference>
<gene>
    <name evidence="2" type="ORF">SDC9_85644</name>
</gene>
<protein>
    <recommendedName>
        <fullName evidence="1">SGNH hydrolase-type esterase domain-containing protein</fullName>
    </recommendedName>
</protein>
<dbReference type="AlphaFoldDB" id="A0A644ZK08"/>
<accession>A0A644ZK08</accession>
<dbReference type="Pfam" id="PF13472">
    <property type="entry name" value="Lipase_GDSL_2"/>
    <property type="match status" value="1"/>
</dbReference>
<dbReference type="CDD" id="cd00229">
    <property type="entry name" value="SGNH_hydrolase"/>
    <property type="match status" value="1"/>
</dbReference>
<proteinExistence type="predicted"/>
<dbReference type="SUPFAM" id="SSF52266">
    <property type="entry name" value="SGNH hydrolase"/>
    <property type="match status" value="1"/>
</dbReference>
<sequence>MRSIDLHGRPEFFHGIAALESADGGLYAARMMPELREFYRRQSEMWYFRAVGGAGVSLEFRTVARKLAMRFKLGVRSRDFFGFDVVCDGRLAARMTSPMPRDAFEFTVDLPGAGVRTTAVHFPYEVESFLESMELDDDAVLEPVIYPEAPIVFIGDSITQGMEAVAPGETYAVQLARKLGRDSVNLSVGGMRMLAEPTRHALNYRWDTAILAYGVNDSACRTPLPTFREQTIACLRLLASRPGAKVRLFTPIPWPAQPQNHPAEFTLEHYRRTLTECAQIFPAVEVVDGAALLENDVRYFADGVHPNAEGMARMASRLYDRLKGLAAES</sequence>